<name>Q2MGA5_ANTMY</name>
<dbReference type="PANTHER" id="PTHR47331">
    <property type="entry name" value="PHD-TYPE DOMAIN-CONTAINING PROTEIN"/>
    <property type="match status" value="1"/>
</dbReference>
<dbReference type="GO" id="GO:0003676">
    <property type="term" value="F:nucleic acid binding"/>
    <property type="evidence" value="ECO:0007669"/>
    <property type="project" value="InterPro"/>
</dbReference>
<dbReference type="Gene3D" id="3.10.10.10">
    <property type="entry name" value="HIV Type 1 Reverse Transcriptase, subunit A, domain 1"/>
    <property type="match status" value="1"/>
</dbReference>
<reference evidence="3" key="1">
    <citation type="journal article" date="2005" name="Curr. Sci.">
        <title>Molecular characterization of a Pao- like long terminal repeat retrotransposon, Tamy in saturniid silkworm Antheraea mylitta.</title>
        <authorList>
            <person name="Ghosh A.K."/>
            <person name="Datta A."/>
            <person name="Mahendran B."/>
            <person name="Kundu S.C."/>
        </authorList>
    </citation>
    <scope>NUCLEOTIDE SEQUENCE</scope>
</reference>
<dbReference type="Gene3D" id="3.30.420.10">
    <property type="entry name" value="Ribonuclease H-like superfamily/Ribonuclease H"/>
    <property type="match status" value="1"/>
</dbReference>
<dbReference type="InterPro" id="IPR043502">
    <property type="entry name" value="DNA/RNA_pol_sf"/>
</dbReference>
<dbReference type="InterPro" id="IPR043128">
    <property type="entry name" value="Rev_trsase/Diguanyl_cyclase"/>
</dbReference>
<feature type="compositionally biased region" description="Low complexity" evidence="1">
    <location>
        <begin position="27"/>
        <end position="59"/>
    </location>
</feature>
<accession>Q2MGA5</accession>
<protein>
    <submittedName>
        <fullName evidence="3">Polyprotein</fullName>
    </submittedName>
</protein>
<organism evidence="3">
    <name type="scientific">Antheraea mylitta</name>
    <name type="common">Tasar silkworm</name>
    <dbReference type="NCBI Taxonomy" id="34739"/>
    <lineage>
        <taxon>Eukaryota</taxon>
        <taxon>Metazoa</taxon>
        <taxon>Ecdysozoa</taxon>
        <taxon>Arthropoda</taxon>
        <taxon>Hexapoda</taxon>
        <taxon>Insecta</taxon>
        <taxon>Pterygota</taxon>
        <taxon>Neoptera</taxon>
        <taxon>Endopterygota</taxon>
        <taxon>Lepidoptera</taxon>
        <taxon>Glossata</taxon>
        <taxon>Ditrysia</taxon>
        <taxon>Bombycoidea</taxon>
        <taxon>Saturniidae</taxon>
        <taxon>Saturniinae</taxon>
        <taxon>Saturniini</taxon>
        <taxon>Antheraea</taxon>
    </lineage>
</organism>
<evidence type="ECO:0000259" key="2">
    <source>
        <dbReference type="PROSITE" id="PS50994"/>
    </source>
</evidence>
<evidence type="ECO:0000313" key="3">
    <source>
        <dbReference type="EMBL" id="AAQ09229.1"/>
    </source>
</evidence>
<dbReference type="GO" id="GO:0042575">
    <property type="term" value="C:DNA polymerase complex"/>
    <property type="evidence" value="ECO:0007669"/>
    <property type="project" value="UniProtKB-ARBA"/>
</dbReference>
<dbReference type="PROSITE" id="PS50994">
    <property type="entry name" value="INTEGRASE"/>
    <property type="match status" value="1"/>
</dbReference>
<dbReference type="InterPro" id="IPR012337">
    <property type="entry name" value="RNaseH-like_sf"/>
</dbReference>
<feature type="region of interest" description="Disordered" evidence="1">
    <location>
        <begin position="1"/>
        <end position="96"/>
    </location>
</feature>
<feature type="region of interest" description="Disordered" evidence="1">
    <location>
        <begin position="110"/>
        <end position="150"/>
    </location>
</feature>
<dbReference type="InterPro" id="IPR040676">
    <property type="entry name" value="DUF5641"/>
</dbReference>
<dbReference type="Pfam" id="PF18701">
    <property type="entry name" value="DUF5641"/>
    <property type="match status" value="1"/>
</dbReference>
<dbReference type="Pfam" id="PF05380">
    <property type="entry name" value="Peptidase_A17"/>
    <property type="match status" value="1"/>
</dbReference>
<dbReference type="Pfam" id="PF03564">
    <property type="entry name" value="DUF1759"/>
    <property type="match status" value="1"/>
</dbReference>
<proteinExistence type="predicted"/>
<dbReference type="Gene3D" id="3.30.70.270">
    <property type="match status" value="1"/>
</dbReference>
<dbReference type="GO" id="GO:0015074">
    <property type="term" value="P:DNA integration"/>
    <property type="evidence" value="ECO:0007669"/>
    <property type="project" value="InterPro"/>
</dbReference>
<dbReference type="SUPFAM" id="SSF56672">
    <property type="entry name" value="DNA/RNA polymerases"/>
    <property type="match status" value="1"/>
</dbReference>
<feature type="region of interest" description="Disordered" evidence="1">
    <location>
        <begin position="524"/>
        <end position="565"/>
    </location>
</feature>
<dbReference type="CDD" id="cd01644">
    <property type="entry name" value="RT_pepA17"/>
    <property type="match status" value="1"/>
</dbReference>
<feature type="compositionally biased region" description="Basic and acidic residues" evidence="1">
    <location>
        <begin position="545"/>
        <end position="565"/>
    </location>
</feature>
<evidence type="ECO:0000256" key="1">
    <source>
        <dbReference type="SAM" id="MobiDB-lite"/>
    </source>
</evidence>
<dbReference type="SUPFAM" id="SSF53098">
    <property type="entry name" value="Ribonuclease H-like"/>
    <property type="match status" value="1"/>
</dbReference>
<dbReference type="EMBL" id="AF530470">
    <property type="protein sequence ID" value="AAQ09229.1"/>
    <property type="molecule type" value="Genomic_DNA"/>
</dbReference>
<sequence>MPTVRSPKPSRKGESDDASTTDWSLYTPTESCSAATTSTKKSAPSSTSVRTRSAAAAATQDPKKMPAPKNIGGPEEVPPSTASVPATSKPAAGAAAAAAAAAAAVPAAAAAAAAPAAASKPGNIGGPEEVPPCVPAVPRRAATRSVKSSRSRFLELEAMKKLEAARSAAALAQIELEMIQCQSEEEIEDELEQERSAHIEQWVTDSASYLSANNKKQQQQEEVTRKSDIKELADALIAATVSRTSAAPAAPSKYADLPAFTGAPEEWLPFMRTYRDTAAMFTDVQNMARLRHCIHGTAKETVRRLMFAAADPEEVIAALERRFGKPDRLVLAELESIKELPRIGDSPRDICLFASRVSNAVATISALKLPQYLYSPEVGRNVIQKLSPLLRCRWLDYTARNTEDPELVKLRKFLEHEADLWSTLAPIEAASNVNKRYNAKQVHTTQSQVSDSYNKSNCLLCDNEHRLIECRRFKEATTDKKWAVVKKNRLCFKCLGQKHSRDNCRAPPCRRCGKPHHTVLHAEANHSPPARPAPRPSSQGHASPPRKEESSTERSRHRDSSMNKEDAAVKSIYAAADGKEVYLKMIPVDVYGPAGSTRVLALLDEGSTVSLLDEEVAHRIGAKGKPDLLVLETVGGKLIEKQDSQQVDIKVKGAHRRDKRILKGVRTIGNLKLAPQHVSLEVIEKCEHLKRMSELVYSKERPTLLIGQDNWELIVSRRVIKGRPNEPVASLTSLGWVLHGCCDASNMSPVKFVNHCRQPTEEANIEEMMKKHFDLESIGIQQRRPSNDADDRALKILESTTKRLPDGRFESGLLWKSDSEGLPNNYTLAHHRLKGIERKLDRDIALKEEYGKQVQHLLDSGYAEEAPSGTTPGRTFYLPHFAVVHPMKKKIRIVFDAASRYEGKSLNDALLPGPDLLQSLFGVLLRFRQGPVAVVADIKEMFLQIKIREQDRDSLRFLWRGEDRASKPREYRMTSVIFGAASSPATAIFVKNRNAEEHQASHPEAVKAIVRNHYMDDYLQSFATIEEAIDTAATVDSIHKEAGFELRQWASNEQRVLDGLQREEASPTEVAIGSNEEKTLGLRWLIKDDALAFNGGLRNAPKEIIEGNRVPTKREVTSAVMSTFDPLGLIAPLLIKGKRMLQDIWRAGTDWDEVISEEAHHQWLEYIGSLSTLQQLRIPRCLTPAAGPGQLHTFVDASETAYAAACYWRAETEVIHVALIAGKARVSPAKPVTIPRLELQAALLGARLARTVTEEIDLQVTDRYFWSDSSTVLQWLKADPRRFKPFVAHRLAEIKDLSKPHEWRWVPTRDNPADIATREVPRAFAEDSRWFVGPDFLRRPDTDWPQKTFTRVEPSGEEKKTEVVLVTTKKEESVLPKPERFSSWLRLLRATARVFQFIENCKKKHAVNAVKKQETDASWKPHRKGKQEERRVKINKKKPEERSWLPIPEELLKKAEQHIVRNSQQESFEEDIERMKKEMPLKSNSRLKKIDVQLDDQGILRLNARTAKLKYGGSATNLAILDGRHHVVRLLIDRYHRRFCHANHATVVNELRQTYWILSLRDAVKKVLHQCQWCRTRKMKPQMPPTGDLPVERLRYGSHPFTCTAVDYFGPMFVTIGRRKEKRWGALFTCLTTRAVHLELVPSLSTSSMIMALRRMSARRGTPRVIYSDNGTNFIGANHELREEIGKLKKNELIDAANQEGIRWKFIPPGAPNMGGAWERMVRTVKTALSAILNERSPPEEVLHTLLTEVEHTVNSRPLTHLSVNPEDEESLTPNHFLIGRSCGSAILGTFNEYNLIGKADWKTTQHLADHFWKRWLREYVPTLMPRKIEGKEVRQPQPGDIVIIADASLPRNTWPRGEVIACHPGPDGRTRVVDVRTSRGGILRRPTSRLIVIVSAASRPQEGVHDGAYTGGETVSDA</sequence>
<dbReference type="InterPro" id="IPR001584">
    <property type="entry name" value="Integrase_cat-core"/>
</dbReference>
<dbReference type="GO" id="GO:0071897">
    <property type="term" value="P:DNA biosynthetic process"/>
    <property type="evidence" value="ECO:0007669"/>
    <property type="project" value="UniProtKB-ARBA"/>
</dbReference>
<dbReference type="InterPro" id="IPR008042">
    <property type="entry name" value="Retrotrans_Pao"/>
</dbReference>
<dbReference type="PANTHER" id="PTHR47331:SF1">
    <property type="entry name" value="GAG-LIKE PROTEIN"/>
    <property type="match status" value="1"/>
</dbReference>
<feature type="domain" description="Integrase catalytic" evidence="2">
    <location>
        <begin position="1596"/>
        <end position="1782"/>
    </location>
</feature>
<dbReference type="InterPro" id="IPR005312">
    <property type="entry name" value="DUF1759"/>
</dbReference>
<dbReference type="InterPro" id="IPR036397">
    <property type="entry name" value="RNaseH_sf"/>
</dbReference>